<dbReference type="CDD" id="cd16345">
    <property type="entry name" value="LMWP_ArsC"/>
    <property type="match status" value="1"/>
</dbReference>
<dbReference type="InterPro" id="IPR036196">
    <property type="entry name" value="Ptyr_pPase_sf"/>
</dbReference>
<dbReference type="SUPFAM" id="SSF52788">
    <property type="entry name" value="Phosphotyrosine protein phosphatases I"/>
    <property type="match status" value="1"/>
</dbReference>
<dbReference type="Proteomes" id="UP000502179">
    <property type="component" value="Chromosome"/>
</dbReference>
<reference evidence="1 2" key="1">
    <citation type="submission" date="2020-02" db="EMBL/GenBank/DDBJ databases">
        <title>Genome analysis of Thermosulfuriphilus ammonigenes ST65T, an anaerobic thermophilic chemolithoautotrophic bacterium isolated from a deep-sea hydrothermal vent.</title>
        <authorList>
            <person name="Slobodkina G."/>
            <person name="Allioux M."/>
            <person name="Merkel A."/>
            <person name="Alain K."/>
            <person name="Jebbar M."/>
            <person name="Slobodkin A."/>
        </authorList>
    </citation>
    <scope>NUCLEOTIDE SEQUENCE [LARGE SCALE GENOMIC DNA]</scope>
    <source>
        <strain evidence="1 2">ST65</strain>
    </source>
</reference>
<evidence type="ECO:0000313" key="2">
    <source>
        <dbReference type="Proteomes" id="UP000502179"/>
    </source>
</evidence>
<dbReference type="Pfam" id="PF01451">
    <property type="entry name" value="LMWPc"/>
    <property type="match status" value="1"/>
</dbReference>
<accession>A0A6G7PUP8</accession>
<dbReference type="RefSeq" id="WP_166031603.1">
    <property type="nucleotide sequence ID" value="NZ_CP048877.1"/>
</dbReference>
<evidence type="ECO:0000313" key="1">
    <source>
        <dbReference type="EMBL" id="QIJ71382.1"/>
    </source>
</evidence>
<dbReference type="PANTHER" id="PTHR43428">
    <property type="entry name" value="ARSENATE REDUCTASE"/>
    <property type="match status" value="1"/>
</dbReference>
<dbReference type="AlphaFoldDB" id="A0A6G7PUP8"/>
<keyword evidence="2" id="KW-1185">Reference proteome</keyword>
<sequence>MKPEVLFLCTENACRSQLAEALANHFFGTKVKAFSAGVRPRGVHPLAQKVLEEVGIDVSALRSKHLDEFSGKTFDLVVTLCDSAAAECPVFPGAKRRLHLPFPDPAKSGDVESFREVRDQILQKLKDLFDEEKRR</sequence>
<dbReference type="SMART" id="SM00226">
    <property type="entry name" value="LMWPc"/>
    <property type="match status" value="1"/>
</dbReference>
<gene>
    <name evidence="1" type="ORF">G4V39_03430</name>
</gene>
<organism evidence="1 2">
    <name type="scientific">Thermosulfuriphilus ammonigenes</name>
    <dbReference type="NCBI Taxonomy" id="1936021"/>
    <lineage>
        <taxon>Bacteria</taxon>
        <taxon>Pseudomonadati</taxon>
        <taxon>Thermodesulfobacteriota</taxon>
        <taxon>Thermodesulfobacteria</taxon>
        <taxon>Thermodesulfobacteriales</taxon>
        <taxon>Thermodesulfobacteriaceae</taxon>
        <taxon>Thermosulfuriphilus</taxon>
    </lineage>
</organism>
<dbReference type="KEGG" id="tav:G4V39_03430"/>
<dbReference type="PANTHER" id="PTHR43428:SF1">
    <property type="entry name" value="ARSENATE REDUCTASE"/>
    <property type="match status" value="1"/>
</dbReference>
<dbReference type="Gene3D" id="3.40.50.2300">
    <property type="match status" value="1"/>
</dbReference>
<dbReference type="EMBL" id="CP048877">
    <property type="protein sequence ID" value="QIJ71382.1"/>
    <property type="molecule type" value="Genomic_DNA"/>
</dbReference>
<name>A0A6G7PUP8_9BACT</name>
<dbReference type="InterPro" id="IPR023485">
    <property type="entry name" value="Ptyr_pPase"/>
</dbReference>
<proteinExistence type="predicted"/>
<protein>
    <submittedName>
        <fullName evidence="1">Arsenate reductase ArsC</fullName>
    </submittedName>
</protein>